<evidence type="ECO:0000313" key="3">
    <source>
        <dbReference type="Proteomes" id="UP000051888"/>
    </source>
</evidence>
<gene>
    <name evidence="2" type="ORF">AN964_12660</name>
</gene>
<protein>
    <recommendedName>
        <fullName evidence="4">DUF969 domain-containing protein</fullName>
    </recommendedName>
</protein>
<dbReference type="OrthoDB" id="80065at2"/>
<comment type="caution">
    <text evidence="2">The sequence shown here is derived from an EMBL/GenBank/DDBJ whole genome shotgun (WGS) entry which is preliminary data.</text>
</comment>
<evidence type="ECO:0000313" key="2">
    <source>
        <dbReference type="EMBL" id="KQL54259.1"/>
    </source>
</evidence>
<keyword evidence="3" id="KW-1185">Reference proteome</keyword>
<organism evidence="2 3">
    <name type="scientific">Heyndrickxia shackletonii</name>
    <dbReference type="NCBI Taxonomy" id="157838"/>
    <lineage>
        <taxon>Bacteria</taxon>
        <taxon>Bacillati</taxon>
        <taxon>Bacillota</taxon>
        <taxon>Bacilli</taxon>
        <taxon>Bacillales</taxon>
        <taxon>Bacillaceae</taxon>
        <taxon>Heyndrickxia</taxon>
    </lineage>
</organism>
<feature type="transmembrane region" description="Helical" evidence="1">
    <location>
        <begin position="6"/>
        <end position="34"/>
    </location>
</feature>
<keyword evidence="1" id="KW-0472">Membrane</keyword>
<name>A0A0Q3WYG9_9BACI</name>
<dbReference type="InterPro" id="IPR010374">
    <property type="entry name" value="DUF969"/>
</dbReference>
<keyword evidence="1" id="KW-0812">Transmembrane</keyword>
<accession>A0A0Q3WYG9</accession>
<keyword evidence="1" id="KW-1133">Transmembrane helix</keyword>
<sequence length="236" mass="25401">MVLIGVALIIIGFALRLNSLVVVTVAGLVTGLIAGMPLKDIITQFGEAFTTNRYMSILIVTLPVIGLLERSGLQNQAGHLVSKIKAATTGRILTIYLLIREIGAALGLNSIGGHPQTVRPLIAPMAEGAAEAKYEEVPEKEKEEIRAHAAAADNIGLFFGEDIFVAVGAILLMKGFFDQNGIKADPISMALWGIPTAIFVFIIHSIRLYLFDKKLDRKLGSKAKKVNPISKKDVSK</sequence>
<dbReference type="EMBL" id="LJJC01000004">
    <property type="protein sequence ID" value="KQL54259.1"/>
    <property type="molecule type" value="Genomic_DNA"/>
</dbReference>
<feature type="transmembrane region" description="Helical" evidence="1">
    <location>
        <begin position="155"/>
        <end position="177"/>
    </location>
</feature>
<dbReference type="Proteomes" id="UP000051888">
    <property type="component" value="Unassembled WGS sequence"/>
</dbReference>
<evidence type="ECO:0008006" key="4">
    <source>
        <dbReference type="Google" id="ProtNLM"/>
    </source>
</evidence>
<proteinExistence type="predicted"/>
<feature type="transmembrane region" description="Helical" evidence="1">
    <location>
        <begin position="189"/>
        <end position="210"/>
    </location>
</feature>
<dbReference type="PATRIC" id="fig|157838.3.peg.2806"/>
<dbReference type="RefSeq" id="WP_055740025.1">
    <property type="nucleotide sequence ID" value="NZ_JAAIWL010000025.1"/>
</dbReference>
<reference evidence="2 3" key="1">
    <citation type="submission" date="2015-09" db="EMBL/GenBank/DDBJ databases">
        <title>Genome sequencing project for genomic taxonomy and phylogenomics of Bacillus-like bacteria.</title>
        <authorList>
            <person name="Liu B."/>
            <person name="Wang J."/>
            <person name="Zhu Y."/>
            <person name="Liu G."/>
            <person name="Chen Q."/>
            <person name="Chen Z."/>
            <person name="Lan J."/>
            <person name="Che J."/>
            <person name="Ge C."/>
            <person name="Shi H."/>
            <person name="Pan Z."/>
            <person name="Liu X."/>
        </authorList>
    </citation>
    <scope>NUCLEOTIDE SEQUENCE [LARGE SCALE GENOMIC DNA]</scope>
    <source>
        <strain evidence="2 3">LMG 18435</strain>
    </source>
</reference>
<dbReference type="STRING" id="157838.AN964_12660"/>
<dbReference type="Pfam" id="PF06149">
    <property type="entry name" value="DUF969"/>
    <property type="match status" value="1"/>
</dbReference>
<evidence type="ECO:0000256" key="1">
    <source>
        <dbReference type="SAM" id="Phobius"/>
    </source>
</evidence>
<dbReference type="AlphaFoldDB" id="A0A0Q3WYG9"/>